<accession>A0A835ZA68</accession>
<dbReference type="Gene3D" id="3.30.250.10">
    <property type="entry name" value="RecA protein, C-terminal domain"/>
    <property type="match status" value="1"/>
</dbReference>
<dbReference type="EMBL" id="JAFCMP010000032">
    <property type="protein sequence ID" value="KAG5190592.1"/>
    <property type="molecule type" value="Genomic_DNA"/>
</dbReference>
<comment type="caution">
    <text evidence="2">The sequence shown here is derived from an EMBL/GenBank/DDBJ whole genome shotgun (WGS) entry which is preliminary data.</text>
</comment>
<name>A0A835ZA68_9STRA</name>
<dbReference type="AlphaFoldDB" id="A0A835ZA68"/>
<protein>
    <recommendedName>
        <fullName evidence="1">RecA-like C-terminal domain-containing protein</fullName>
    </recommendedName>
</protein>
<dbReference type="Proteomes" id="UP000664859">
    <property type="component" value="Unassembled WGS sequence"/>
</dbReference>
<dbReference type="InterPro" id="IPR049261">
    <property type="entry name" value="RecA-like_C"/>
</dbReference>
<dbReference type="InterPro" id="IPR023400">
    <property type="entry name" value="RecA_C_sf"/>
</dbReference>
<keyword evidence="3" id="KW-1185">Reference proteome</keyword>
<feature type="domain" description="RecA-like C-terminal" evidence="1">
    <location>
        <begin position="4"/>
        <end position="58"/>
    </location>
</feature>
<sequence length="98" mass="10690">MVSSLLDSAEGFEVVQRKGSWYRYNGANLAQGRLNAVQYLKQNPELCAEIETQVRAAMKSSSPGNIAVDEELAEEDSETGLDEEGLDVNEALLARVEA</sequence>
<organism evidence="2 3">
    <name type="scientific">Tribonema minus</name>
    <dbReference type="NCBI Taxonomy" id="303371"/>
    <lineage>
        <taxon>Eukaryota</taxon>
        <taxon>Sar</taxon>
        <taxon>Stramenopiles</taxon>
        <taxon>Ochrophyta</taxon>
        <taxon>PX clade</taxon>
        <taxon>Xanthophyceae</taxon>
        <taxon>Tribonematales</taxon>
        <taxon>Tribonemataceae</taxon>
        <taxon>Tribonema</taxon>
    </lineage>
</organism>
<evidence type="ECO:0000313" key="2">
    <source>
        <dbReference type="EMBL" id="KAG5190592.1"/>
    </source>
</evidence>
<evidence type="ECO:0000313" key="3">
    <source>
        <dbReference type="Proteomes" id="UP000664859"/>
    </source>
</evidence>
<dbReference type="SUPFAM" id="SSF54752">
    <property type="entry name" value="RecA protein, C-terminal domain"/>
    <property type="match status" value="1"/>
</dbReference>
<dbReference type="Pfam" id="PF21096">
    <property type="entry name" value="RecA_C"/>
    <property type="match status" value="1"/>
</dbReference>
<evidence type="ECO:0000259" key="1">
    <source>
        <dbReference type="Pfam" id="PF21096"/>
    </source>
</evidence>
<proteinExistence type="predicted"/>
<dbReference type="OrthoDB" id="5957327at2759"/>
<gene>
    <name evidence="2" type="ORF">JKP88DRAFT_232146</name>
</gene>
<reference evidence="2" key="1">
    <citation type="submission" date="2021-02" db="EMBL/GenBank/DDBJ databases">
        <title>First Annotated Genome of the Yellow-green Alga Tribonema minus.</title>
        <authorList>
            <person name="Mahan K.M."/>
        </authorList>
    </citation>
    <scope>NUCLEOTIDE SEQUENCE</scope>
    <source>
        <strain evidence="2">UTEX B ZZ1240</strain>
    </source>
</reference>